<dbReference type="InterPro" id="IPR058292">
    <property type="entry name" value="DUF7986"/>
</dbReference>
<dbReference type="EMBL" id="CP001359">
    <property type="protein sequence ID" value="ACL65665.1"/>
    <property type="molecule type" value="Genomic_DNA"/>
</dbReference>
<name>B8JAE6_ANAD2</name>
<dbReference type="Proteomes" id="UP000007089">
    <property type="component" value="Chromosome"/>
</dbReference>
<organism evidence="1 2">
    <name type="scientific">Anaeromyxobacter dehalogenans (strain ATCC BAA-258 / DSM 21875 / 2CP-1)</name>
    <dbReference type="NCBI Taxonomy" id="455488"/>
    <lineage>
        <taxon>Bacteria</taxon>
        <taxon>Pseudomonadati</taxon>
        <taxon>Myxococcota</taxon>
        <taxon>Myxococcia</taxon>
        <taxon>Myxococcales</taxon>
        <taxon>Cystobacterineae</taxon>
        <taxon>Anaeromyxobacteraceae</taxon>
        <taxon>Anaeromyxobacter</taxon>
    </lineage>
</organism>
<proteinExistence type="predicted"/>
<keyword evidence="2" id="KW-1185">Reference proteome</keyword>
<evidence type="ECO:0000313" key="1">
    <source>
        <dbReference type="EMBL" id="ACL65665.1"/>
    </source>
</evidence>
<dbReference type="HOGENOM" id="CLU_1249501_0_0_7"/>
<gene>
    <name evidence="1" type="ordered locus">A2cp1_2327</name>
</gene>
<dbReference type="Pfam" id="PF25948">
    <property type="entry name" value="DUF7986"/>
    <property type="match status" value="1"/>
</dbReference>
<reference evidence="1" key="1">
    <citation type="submission" date="2009-01" db="EMBL/GenBank/DDBJ databases">
        <title>Complete sequence of Anaeromyxobacter dehalogenans 2CP-1.</title>
        <authorList>
            <consortium name="US DOE Joint Genome Institute"/>
            <person name="Lucas S."/>
            <person name="Copeland A."/>
            <person name="Lapidus A."/>
            <person name="Glavina del Rio T."/>
            <person name="Dalin E."/>
            <person name="Tice H."/>
            <person name="Bruce D."/>
            <person name="Goodwin L."/>
            <person name="Pitluck S."/>
            <person name="Saunders E."/>
            <person name="Brettin T."/>
            <person name="Detter J.C."/>
            <person name="Han C."/>
            <person name="Larimer F."/>
            <person name="Land M."/>
            <person name="Hauser L."/>
            <person name="Kyrpides N."/>
            <person name="Ovchinnikova G."/>
            <person name="Beliaev A.S."/>
            <person name="Richardson P."/>
        </authorList>
    </citation>
    <scope>NUCLEOTIDE SEQUENCE</scope>
    <source>
        <strain evidence="1">2CP-1</strain>
    </source>
</reference>
<evidence type="ECO:0000313" key="2">
    <source>
        <dbReference type="Proteomes" id="UP000007089"/>
    </source>
</evidence>
<dbReference type="KEGG" id="acp:A2cp1_2327"/>
<protein>
    <submittedName>
        <fullName evidence="1">Uncharacterized protein</fullName>
    </submittedName>
</protein>
<accession>B8JAE6</accession>
<sequence length="233" mass="26631">MTLQLLHERLLAWATDGARKEELLAARRFHFDRYGEPHEEDRTYEPRLNGMLDFYLYDYRPAGGTGTTIERFIEAEGPSLSPEELAAYQDLARNVHGLFEVRKIRDGLLRLRDVFTAGDYDVTERRHVAGLDKGDVLEARLLPFQGALYFSGAFLYHPREAHKAIHAEVKRLRKAAGKGGTVDVKEFLATLSRMAFKLERYRNVRLESIYDFAAESRLPTPRPARPPGEPSAQ</sequence>
<dbReference type="RefSeq" id="WP_012526265.1">
    <property type="nucleotide sequence ID" value="NC_011891.1"/>
</dbReference>
<dbReference type="AlphaFoldDB" id="B8JAE6"/>